<reference evidence="2 3" key="1">
    <citation type="journal article" date="2012" name="Eukaryot. Cell">
        <title>Genome sequence of the Trichosporon asahii environmental strain CBS 8904.</title>
        <authorList>
            <person name="Yang R.Y."/>
            <person name="Li H.T."/>
            <person name="Zhu H."/>
            <person name="Zhou G.P."/>
            <person name="Wang M."/>
            <person name="Wang L."/>
        </authorList>
    </citation>
    <scope>NUCLEOTIDE SEQUENCE [LARGE SCALE GENOMIC DNA]</scope>
    <source>
        <strain evidence="2 3">CBS 8904</strain>
    </source>
</reference>
<dbReference type="Proteomes" id="UP000006757">
    <property type="component" value="Unassembled WGS sequence"/>
</dbReference>
<dbReference type="InParanoid" id="K1W3X5"/>
<keyword evidence="3" id="KW-1185">Reference proteome</keyword>
<sequence>MNSIALEPGGQLQHPKRQAHPLPALRPSLAQKLQSAHHYRLISSRFEYPSTRVDDTLARQSLTVRVTLMVSFGPKRIIAHPSLDTPESTAAVVSSQLEGTQLTLPGPSPLRRHPPPPTWTEDRHGGAGGQLFINGLSKLTSPPSVRCP</sequence>
<dbReference type="AlphaFoldDB" id="K1W3X5"/>
<comment type="caution">
    <text evidence="2">The sequence shown here is derived from an EMBL/GenBank/DDBJ whole genome shotgun (WGS) entry which is preliminary data.</text>
</comment>
<dbReference type="EMBL" id="AMBO01000246">
    <property type="protein sequence ID" value="EKD03593.1"/>
    <property type="molecule type" value="Genomic_DNA"/>
</dbReference>
<dbReference type="HOGENOM" id="CLU_1769402_0_0_1"/>
<proteinExistence type="predicted"/>
<evidence type="ECO:0000313" key="3">
    <source>
        <dbReference type="Proteomes" id="UP000006757"/>
    </source>
</evidence>
<protein>
    <submittedName>
        <fullName evidence="2">Uncharacterized protein</fullName>
    </submittedName>
</protein>
<feature type="compositionally biased region" description="Polar residues" evidence="1">
    <location>
        <begin position="137"/>
        <end position="148"/>
    </location>
</feature>
<organism evidence="2 3">
    <name type="scientific">Trichosporon asahii var. asahii (strain CBS 8904)</name>
    <name type="common">Yeast</name>
    <dbReference type="NCBI Taxonomy" id="1220162"/>
    <lineage>
        <taxon>Eukaryota</taxon>
        <taxon>Fungi</taxon>
        <taxon>Dikarya</taxon>
        <taxon>Basidiomycota</taxon>
        <taxon>Agaricomycotina</taxon>
        <taxon>Tremellomycetes</taxon>
        <taxon>Trichosporonales</taxon>
        <taxon>Trichosporonaceae</taxon>
        <taxon>Trichosporon</taxon>
    </lineage>
</organism>
<evidence type="ECO:0000256" key="1">
    <source>
        <dbReference type="SAM" id="MobiDB-lite"/>
    </source>
</evidence>
<evidence type="ECO:0000313" key="2">
    <source>
        <dbReference type="EMBL" id="EKD03593.1"/>
    </source>
</evidence>
<accession>K1W3X5</accession>
<feature type="region of interest" description="Disordered" evidence="1">
    <location>
        <begin position="100"/>
        <end position="148"/>
    </location>
</feature>
<name>K1W3X5_TRIAC</name>
<gene>
    <name evidence="2" type="ORF">A1Q2_02176</name>
</gene>